<proteinExistence type="predicted"/>
<reference evidence="2" key="1">
    <citation type="journal article" date="2019" name="Int. J. Syst. Evol. Microbiol.">
        <title>The Global Catalogue of Microorganisms (GCM) 10K type strain sequencing project: providing services to taxonomists for standard genome sequencing and annotation.</title>
        <authorList>
            <consortium name="The Broad Institute Genomics Platform"/>
            <consortium name="The Broad Institute Genome Sequencing Center for Infectious Disease"/>
            <person name="Wu L."/>
            <person name="Ma J."/>
        </authorList>
    </citation>
    <scope>NUCLEOTIDE SEQUENCE [LARGE SCALE GENOMIC DNA]</scope>
    <source>
        <strain evidence="2">CCM 8778</strain>
    </source>
</reference>
<accession>A0ABQ2AT13</accession>
<keyword evidence="2" id="KW-1185">Reference proteome</keyword>
<sequence length="117" mass="12860">MNKSVMIAVCAELTSDGEGLELLAPCYVVRQEGVIACMGELERMRKCFPSAVEGAGLVALAWYEGIEQFMESVNLHPFEDAAGYMPTGHRLSIPGVHIRLEEGSVVARRERISLARH</sequence>
<evidence type="ECO:0000313" key="1">
    <source>
        <dbReference type="EMBL" id="GGH95358.1"/>
    </source>
</evidence>
<comment type="caution">
    <text evidence="1">The sequence shown here is derived from an EMBL/GenBank/DDBJ whole genome shotgun (WGS) entry which is preliminary data.</text>
</comment>
<organism evidence="1 2">
    <name type="scientific">Pseudomonas fluvialis</name>
    <dbReference type="NCBI Taxonomy" id="1793966"/>
    <lineage>
        <taxon>Bacteria</taxon>
        <taxon>Pseudomonadati</taxon>
        <taxon>Pseudomonadota</taxon>
        <taxon>Gammaproteobacteria</taxon>
        <taxon>Pseudomonadales</taxon>
        <taxon>Pseudomonadaceae</taxon>
        <taxon>Pseudomonas</taxon>
    </lineage>
</organism>
<dbReference type="EMBL" id="BMDE01000007">
    <property type="protein sequence ID" value="GGH95358.1"/>
    <property type="molecule type" value="Genomic_DNA"/>
</dbReference>
<dbReference type="RefSeq" id="WP_133063691.1">
    <property type="nucleotide sequence ID" value="NZ_BMDE01000007.1"/>
</dbReference>
<protein>
    <submittedName>
        <fullName evidence="1">Uncharacterized protein</fullName>
    </submittedName>
</protein>
<name>A0ABQ2AT13_9PSED</name>
<gene>
    <name evidence="1" type="ORF">GCM10007363_24440</name>
</gene>
<evidence type="ECO:0000313" key="2">
    <source>
        <dbReference type="Proteomes" id="UP000655550"/>
    </source>
</evidence>
<dbReference type="Proteomes" id="UP000655550">
    <property type="component" value="Unassembled WGS sequence"/>
</dbReference>